<dbReference type="SUPFAM" id="SSF55486">
    <property type="entry name" value="Metalloproteases ('zincins'), catalytic domain"/>
    <property type="match status" value="1"/>
</dbReference>
<organism evidence="2 3">
    <name type="scientific">Aeoliella straminimaris</name>
    <dbReference type="NCBI Taxonomy" id="2954799"/>
    <lineage>
        <taxon>Bacteria</taxon>
        <taxon>Pseudomonadati</taxon>
        <taxon>Planctomycetota</taxon>
        <taxon>Planctomycetia</taxon>
        <taxon>Pirellulales</taxon>
        <taxon>Lacipirellulaceae</taxon>
        <taxon>Aeoliella</taxon>
    </lineage>
</organism>
<dbReference type="EMBL" id="JAMXLR010000095">
    <property type="protein sequence ID" value="MCO6048120.1"/>
    <property type="molecule type" value="Genomic_DNA"/>
</dbReference>
<dbReference type="Pfam" id="PF12044">
    <property type="entry name" value="Metallopep"/>
    <property type="match status" value="1"/>
</dbReference>
<dbReference type="AlphaFoldDB" id="A0A9X2FFK4"/>
<protein>
    <submittedName>
        <fullName evidence="2">Metallopeptidase</fullName>
    </submittedName>
</protein>
<dbReference type="PANTHER" id="PTHR21054">
    <property type="entry name" value="ZINC METALLOPROTEINASE-RELATED"/>
    <property type="match status" value="1"/>
</dbReference>
<reference evidence="2" key="1">
    <citation type="submission" date="2022-06" db="EMBL/GenBank/DDBJ databases">
        <title>Aeoliella straminimaris, a novel planctomycete from sediments.</title>
        <authorList>
            <person name="Vitorino I.R."/>
            <person name="Lage O.M."/>
        </authorList>
    </citation>
    <scope>NUCLEOTIDE SEQUENCE</scope>
    <source>
        <strain evidence="2">ICT_H6.2</strain>
    </source>
</reference>
<dbReference type="Gene3D" id="3.40.390.10">
    <property type="entry name" value="Collagenase (Catalytic Domain)"/>
    <property type="match status" value="1"/>
</dbReference>
<dbReference type="InterPro" id="IPR024079">
    <property type="entry name" value="MetalloPept_cat_dom_sf"/>
</dbReference>
<evidence type="ECO:0000313" key="3">
    <source>
        <dbReference type="Proteomes" id="UP001155241"/>
    </source>
</evidence>
<gene>
    <name evidence="2" type="ORF">NG895_29855</name>
</gene>
<keyword evidence="1" id="KW-0732">Signal</keyword>
<accession>A0A9X2FFK4</accession>
<dbReference type="InterPro" id="IPR021917">
    <property type="entry name" value="Unchr_Zn-peptidase-like"/>
</dbReference>
<dbReference type="InterPro" id="IPR053002">
    <property type="entry name" value="Metalloproteinase_M10B"/>
</dbReference>
<dbReference type="PANTHER" id="PTHR21054:SF2">
    <property type="entry name" value="MIP04191P"/>
    <property type="match status" value="1"/>
</dbReference>
<keyword evidence="3" id="KW-1185">Reference proteome</keyword>
<feature type="chain" id="PRO_5040958218" evidence="1">
    <location>
        <begin position="25"/>
        <end position="466"/>
    </location>
</feature>
<comment type="caution">
    <text evidence="2">The sequence shown here is derived from an EMBL/GenBank/DDBJ whole genome shotgun (WGS) entry which is preliminary data.</text>
</comment>
<proteinExistence type="predicted"/>
<dbReference type="RefSeq" id="WP_252856233.1">
    <property type="nucleotide sequence ID" value="NZ_JAMXLR010000095.1"/>
</dbReference>
<evidence type="ECO:0000313" key="2">
    <source>
        <dbReference type="EMBL" id="MCO6048120.1"/>
    </source>
</evidence>
<sequence length="466" mass="52215">MRAHFVLPAITVLFAILASPVSLAAESIAVSNHEPGSTVRYSVVLLQGTAPTGTGELAIQNLDAPAHAEPVHVVQHEDRFRALVQLTEGKNRIRLSAERNAEPSEFEIVYKPQTNPHYVRLVWMTDNSGDTSYAAPDGPTSEDYENRLRTAALLMQTFTAERMNQLGYGHRTFRLEQDDDGQVVVHTWAGPKSTEEYHNMPDDQFWWRNIYGWLNQEHPDDNAKNIVLAAYTRKDEATGRLKSHTALGGGNLGLFGSASVFSWPTSIGNSAQAFLDDSQYDTTRVHDDSVGRSTIWGLSSTTIGATLHEMGHTFGLPHSTDRFDIMTRGFDHFNRCFTFYDPPSGRNAKPRYFEPNEEGYFAPVSASYLRWSPWFQLDKPANTSARPEIKISASEVTISCKAGIPWIGFHVGGDIHHHEEYDESDLPQEVRFSLEEIKEKLGGQRASLIRAIAPNGQETSRRLRDR</sequence>
<dbReference type="Proteomes" id="UP001155241">
    <property type="component" value="Unassembled WGS sequence"/>
</dbReference>
<evidence type="ECO:0000256" key="1">
    <source>
        <dbReference type="SAM" id="SignalP"/>
    </source>
</evidence>
<dbReference type="GO" id="GO:0008237">
    <property type="term" value="F:metallopeptidase activity"/>
    <property type="evidence" value="ECO:0007669"/>
    <property type="project" value="InterPro"/>
</dbReference>
<feature type="signal peptide" evidence="1">
    <location>
        <begin position="1"/>
        <end position="24"/>
    </location>
</feature>
<name>A0A9X2FFK4_9BACT</name>